<protein>
    <submittedName>
        <fullName evidence="7">DksA/traR C4-type zinc finger</fullName>
    </submittedName>
</protein>
<evidence type="ECO:0000256" key="1">
    <source>
        <dbReference type="ARBA" id="ARBA00022723"/>
    </source>
</evidence>
<dbReference type="InterPro" id="IPR000962">
    <property type="entry name" value="Znf_DskA_TraR"/>
</dbReference>
<evidence type="ECO:0000313" key="8">
    <source>
        <dbReference type="Proteomes" id="UP000184295"/>
    </source>
</evidence>
<dbReference type="PROSITE" id="PS51128">
    <property type="entry name" value="ZF_DKSA_2"/>
    <property type="match status" value="1"/>
</dbReference>
<dbReference type="AlphaFoldDB" id="A0A1M4X4C7"/>
<dbReference type="PANTHER" id="PTHR33823">
    <property type="entry name" value="RNA POLYMERASE-BINDING TRANSCRIPTION FACTOR DKSA-RELATED"/>
    <property type="match status" value="1"/>
</dbReference>
<organism evidence="7 8">
    <name type="scientific">Ferrithrix thermotolerans DSM 19514</name>
    <dbReference type="NCBI Taxonomy" id="1121881"/>
    <lineage>
        <taxon>Bacteria</taxon>
        <taxon>Bacillati</taxon>
        <taxon>Actinomycetota</taxon>
        <taxon>Acidimicrobiia</taxon>
        <taxon>Acidimicrobiales</taxon>
        <taxon>Acidimicrobiaceae</taxon>
        <taxon>Ferrithrix</taxon>
    </lineage>
</organism>
<dbReference type="GO" id="GO:0008270">
    <property type="term" value="F:zinc ion binding"/>
    <property type="evidence" value="ECO:0007669"/>
    <property type="project" value="UniProtKB-KW"/>
</dbReference>
<evidence type="ECO:0000256" key="4">
    <source>
        <dbReference type="PROSITE-ProRule" id="PRU00510"/>
    </source>
</evidence>
<reference evidence="8" key="1">
    <citation type="submission" date="2016-11" db="EMBL/GenBank/DDBJ databases">
        <authorList>
            <person name="Varghese N."/>
            <person name="Submissions S."/>
        </authorList>
    </citation>
    <scope>NUCLEOTIDE SEQUENCE [LARGE SCALE GENOMIC DNA]</scope>
    <source>
        <strain evidence="8">DSM 19514</strain>
    </source>
</reference>
<dbReference type="InterPro" id="IPR020460">
    <property type="entry name" value="Znf_C4-type_bac"/>
</dbReference>
<keyword evidence="2" id="KW-0863">Zinc-finger</keyword>
<dbReference type="EMBL" id="FQUL01000033">
    <property type="protein sequence ID" value="SHE88321.1"/>
    <property type="molecule type" value="Genomic_DNA"/>
</dbReference>
<name>A0A1M4X4C7_9ACTN</name>
<dbReference type="OrthoDB" id="1121111at2"/>
<evidence type="ECO:0000256" key="2">
    <source>
        <dbReference type="ARBA" id="ARBA00022771"/>
    </source>
</evidence>
<dbReference type="Gene3D" id="1.20.120.910">
    <property type="entry name" value="DksA, coiled-coil domain"/>
    <property type="match status" value="1"/>
</dbReference>
<dbReference type="SUPFAM" id="SSF57716">
    <property type="entry name" value="Glucocorticoid receptor-like (DNA-binding domain)"/>
    <property type="match status" value="1"/>
</dbReference>
<sequence>MTQYVQDKNAQERVEEYLNLDDEKLDSLSGEEFLQGQTELLKIERATYLDQASTLKAEADTIAQESEPGDTQFDEESGEGGTATIDRERDLALAAQARAAVEEIDDAIRKIGHGTYGICEVCHSPIPRARLRALPYARLCVKCKEGGLSKR</sequence>
<proteinExistence type="predicted"/>
<keyword evidence="8" id="KW-1185">Reference proteome</keyword>
<dbReference type="PROSITE" id="PS01102">
    <property type="entry name" value="ZF_DKSA_1"/>
    <property type="match status" value="1"/>
</dbReference>
<keyword evidence="3" id="KW-0862">Zinc</keyword>
<evidence type="ECO:0000256" key="3">
    <source>
        <dbReference type="ARBA" id="ARBA00022833"/>
    </source>
</evidence>
<dbReference type="RefSeq" id="WP_084660392.1">
    <property type="nucleotide sequence ID" value="NZ_FQUL01000033.1"/>
</dbReference>
<feature type="region of interest" description="Disordered" evidence="5">
    <location>
        <begin position="63"/>
        <end position="86"/>
    </location>
</feature>
<dbReference type="InterPro" id="IPR020458">
    <property type="entry name" value="Znf_DskA_TraR_CS"/>
</dbReference>
<gene>
    <name evidence="7" type="ORF">SAMN02745225_01891</name>
</gene>
<evidence type="ECO:0000313" key="7">
    <source>
        <dbReference type="EMBL" id="SHE88321.1"/>
    </source>
</evidence>
<dbReference type="STRING" id="1121881.SAMN02745225_01891"/>
<dbReference type="PRINTS" id="PR00618">
    <property type="entry name" value="DKSAZNFINGER"/>
</dbReference>
<dbReference type="Proteomes" id="UP000184295">
    <property type="component" value="Unassembled WGS sequence"/>
</dbReference>
<dbReference type="Pfam" id="PF01258">
    <property type="entry name" value="zf-dskA_traR"/>
    <property type="match status" value="1"/>
</dbReference>
<evidence type="ECO:0000256" key="5">
    <source>
        <dbReference type="SAM" id="MobiDB-lite"/>
    </source>
</evidence>
<feature type="domain" description="Zinc finger DksA/TraR C4-type" evidence="6">
    <location>
        <begin position="114"/>
        <end position="145"/>
    </location>
</feature>
<accession>A0A1M4X4C7</accession>
<evidence type="ECO:0000259" key="6">
    <source>
        <dbReference type="Pfam" id="PF01258"/>
    </source>
</evidence>
<keyword evidence="1" id="KW-0479">Metal-binding</keyword>
<feature type="zinc finger region" description="dksA C4-type" evidence="4">
    <location>
        <begin position="119"/>
        <end position="143"/>
    </location>
</feature>